<name>A0A5C2H8V5_9CAUD</name>
<keyword evidence="2" id="KW-1185">Reference proteome</keyword>
<organism evidence="1 2">
    <name type="scientific">Sinorhizobium phage ort11</name>
    <dbReference type="NCBI Taxonomy" id="2599764"/>
    <lineage>
        <taxon>Viruses</taxon>
        <taxon>Duplodnaviria</taxon>
        <taxon>Heunggongvirae</taxon>
        <taxon>Uroviricota</taxon>
        <taxon>Caudoviricetes</taxon>
        <taxon>Schitoviridae</taxon>
        <taxon>Huelvavirus</taxon>
        <taxon>Huelvavirus ort11</taxon>
    </lineage>
</organism>
<gene>
    <name evidence="1" type="ORF">Smphiort11_021</name>
</gene>
<protein>
    <submittedName>
        <fullName evidence="1">Uncharacterized protein</fullName>
    </submittedName>
</protein>
<proteinExistence type="predicted"/>
<sequence>MAKSTFKTRMKSYEIGDPIEVGHPNRTTHTVDWVEAIIVKPHPLTVKYQDGSVEELLPTTLRRKSDKIMEALEPKKLSDLPDDVLKEMYHKALVDIIKEGTTKTPNATVRRMINIAKEALGEIPI</sequence>
<dbReference type="Proteomes" id="UP000322838">
    <property type="component" value="Segment"/>
</dbReference>
<evidence type="ECO:0000313" key="1">
    <source>
        <dbReference type="EMBL" id="QEP29819.1"/>
    </source>
</evidence>
<accession>A0A5C2H8V5</accession>
<reference evidence="2" key="1">
    <citation type="submission" date="2019-07" db="EMBL/GenBank/DDBJ databases">
        <authorList>
            <person name="Cubo M.T."/>
            <person name="Espuny M.D.R."/>
            <person name="Balsanelli E."/>
        </authorList>
    </citation>
    <scope>NUCLEOTIDE SEQUENCE [LARGE SCALE GENOMIC DNA]</scope>
</reference>
<dbReference type="EMBL" id="MN228696">
    <property type="protein sequence ID" value="QEP29819.1"/>
    <property type="molecule type" value="Genomic_DNA"/>
</dbReference>
<evidence type="ECO:0000313" key="2">
    <source>
        <dbReference type="Proteomes" id="UP000322838"/>
    </source>
</evidence>